<dbReference type="PANTHER" id="PTHR35545">
    <property type="entry name" value="F-BOX DOMAIN-CONTAINING PROTEIN"/>
    <property type="match status" value="1"/>
</dbReference>
<dbReference type="PANTHER" id="PTHR35545:SF16">
    <property type="entry name" value="OS07G0554800 PROTEIN"/>
    <property type="match status" value="1"/>
</dbReference>
<dbReference type="InterPro" id="IPR036047">
    <property type="entry name" value="F-box-like_dom_sf"/>
</dbReference>
<dbReference type="SUPFAM" id="SSF81383">
    <property type="entry name" value="F-box domain"/>
    <property type="match status" value="1"/>
</dbReference>
<dbReference type="InterPro" id="IPR032675">
    <property type="entry name" value="LRR_dom_sf"/>
</dbReference>
<reference evidence="2" key="1">
    <citation type="submission" date="2020-07" db="EMBL/GenBank/DDBJ databases">
        <title>Genome sequence and genetic diversity analysis of an under-domesticated orphan crop, white fonio (Digitaria exilis).</title>
        <authorList>
            <person name="Bennetzen J.L."/>
            <person name="Chen S."/>
            <person name="Ma X."/>
            <person name="Wang X."/>
            <person name="Yssel A.E.J."/>
            <person name="Chaluvadi S.R."/>
            <person name="Johnson M."/>
            <person name="Gangashetty P."/>
            <person name="Hamidou F."/>
            <person name="Sanogo M.D."/>
            <person name="Zwaenepoel A."/>
            <person name="Wallace J."/>
            <person name="Van De Peer Y."/>
            <person name="Van Deynze A."/>
        </authorList>
    </citation>
    <scope>NUCLEOTIDE SEQUENCE</scope>
    <source>
        <tissue evidence="2">Leaves</tissue>
    </source>
</reference>
<evidence type="ECO:0000313" key="2">
    <source>
        <dbReference type="EMBL" id="KAF8780564.1"/>
    </source>
</evidence>
<dbReference type="AlphaFoldDB" id="A0A835KWF1"/>
<dbReference type="PROSITE" id="PS50181">
    <property type="entry name" value="FBOX"/>
    <property type="match status" value="1"/>
</dbReference>
<dbReference type="EMBL" id="JACEFO010000135">
    <property type="protein sequence ID" value="KAF8780564.1"/>
    <property type="molecule type" value="Genomic_DNA"/>
</dbReference>
<dbReference type="OrthoDB" id="617321at2759"/>
<dbReference type="Pfam" id="PF23622">
    <property type="entry name" value="LRR_At1g61320_AtMIF1"/>
    <property type="match status" value="1"/>
</dbReference>
<dbReference type="Gene3D" id="1.20.1280.50">
    <property type="match status" value="1"/>
</dbReference>
<organism evidence="2 3">
    <name type="scientific">Digitaria exilis</name>
    <dbReference type="NCBI Taxonomy" id="1010633"/>
    <lineage>
        <taxon>Eukaryota</taxon>
        <taxon>Viridiplantae</taxon>
        <taxon>Streptophyta</taxon>
        <taxon>Embryophyta</taxon>
        <taxon>Tracheophyta</taxon>
        <taxon>Spermatophyta</taxon>
        <taxon>Magnoliopsida</taxon>
        <taxon>Liliopsida</taxon>
        <taxon>Poales</taxon>
        <taxon>Poaceae</taxon>
        <taxon>PACMAD clade</taxon>
        <taxon>Panicoideae</taxon>
        <taxon>Panicodae</taxon>
        <taxon>Paniceae</taxon>
        <taxon>Anthephorinae</taxon>
        <taxon>Digitaria</taxon>
    </lineage>
</organism>
<proteinExistence type="predicted"/>
<sequence>MDKSYEKQDHCDWISSLPDEILVAILHKVDTKTAVSTSLLSRRWRYIWTLLQSVRFSEVSIPANYCWVRLGPWEKEYLNANKVNHFVQSLQWFSEIKRGETTLRKLSLVFSGSVECSDVVNSAIASASERGVMHVDLAIVGHTKYEFPSWLFSGGTCSSLVTLSLNHCKFSLPISFKGFSSLTKLVLVAMHMSLKDTQVLLRNCTKLQSLHLIDISDIRVLQLPKLKELVWLWTPPCGAFKIDTPALRVLDYCGELLPVCTFQSLPCLEHVSLQYLYGDHPDHHTEKLQTISTRFPHVKSLHLRYQVPKVRYLSFLESCNGVVWDDFNFEHNSLEEVEMYNFKGRDNEIGFARLLLRRAPNMRRIAFSQIPLREAVDRQFMPPDWPRAEEFSPRDN</sequence>
<dbReference type="InterPro" id="IPR053781">
    <property type="entry name" value="F-box_AtFBL13-like"/>
</dbReference>
<dbReference type="CDD" id="cd22160">
    <property type="entry name" value="F-box_AtFBL13-like"/>
    <property type="match status" value="1"/>
</dbReference>
<protein>
    <recommendedName>
        <fullName evidence="1">F-box domain-containing protein</fullName>
    </recommendedName>
</protein>
<name>A0A835KWF1_9POAL</name>
<comment type="caution">
    <text evidence="2">The sequence shown here is derived from an EMBL/GenBank/DDBJ whole genome shotgun (WGS) entry which is preliminary data.</text>
</comment>
<dbReference type="SUPFAM" id="SSF52047">
    <property type="entry name" value="RNI-like"/>
    <property type="match status" value="1"/>
</dbReference>
<dbReference type="Gene3D" id="3.80.10.10">
    <property type="entry name" value="Ribonuclease Inhibitor"/>
    <property type="match status" value="1"/>
</dbReference>
<dbReference type="Pfam" id="PF00646">
    <property type="entry name" value="F-box"/>
    <property type="match status" value="1"/>
</dbReference>
<keyword evidence="3" id="KW-1185">Reference proteome</keyword>
<dbReference type="InterPro" id="IPR001810">
    <property type="entry name" value="F-box_dom"/>
</dbReference>
<evidence type="ECO:0000259" key="1">
    <source>
        <dbReference type="PROSITE" id="PS50181"/>
    </source>
</evidence>
<dbReference type="Proteomes" id="UP000636709">
    <property type="component" value="Unassembled WGS sequence"/>
</dbReference>
<dbReference type="SMART" id="SM00256">
    <property type="entry name" value="FBOX"/>
    <property type="match status" value="1"/>
</dbReference>
<feature type="domain" description="F-box" evidence="1">
    <location>
        <begin position="11"/>
        <end position="70"/>
    </location>
</feature>
<gene>
    <name evidence="2" type="ORF">HU200_001394</name>
</gene>
<accession>A0A835KWF1</accession>
<evidence type="ECO:0000313" key="3">
    <source>
        <dbReference type="Proteomes" id="UP000636709"/>
    </source>
</evidence>
<dbReference type="InterPro" id="IPR055357">
    <property type="entry name" value="LRR_At1g61320_AtMIF1"/>
</dbReference>